<evidence type="ECO:0000313" key="2">
    <source>
        <dbReference type="EMBL" id="MBI4922830.1"/>
    </source>
</evidence>
<feature type="transmembrane region" description="Helical" evidence="1">
    <location>
        <begin position="6"/>
        <end position="28"/>
    </location>
</feature>
<dbReference type="Proteomes" id="UP000782610">
    <property type="component" value="Unassembled WGS sequence"/>
</dbReference>
<accession>A0A933L4F5</accession>
<sequence>MANFIHIAEIAALLFASYVAGWGIGYFARRLTARQPAAAAAISAERLAVAMHETGDALVKAPVIEPVTTTPPPATPERPATAPSAVDETATLPIALAAVQPEVGKAPESEAAIAPTAMAQPAPESLAMVADATSEPPVAPDPPAMPAEAAASVAAEPAESVLADVTVAPFPTIAPLAVPIAEPQTEAALPIVPTDVFPEPVIAAEPPPVEAAATEPAVSAEQRAEAPFVEDYALRVLATPARRPGEAWSGEIKGRTTPVHDAPEPVLQPAAEPAVRPAASAPIAPPSPSAVAVPDEDAAMRAIEGGWSRRAARALPDKPELMDVEAAVTAAQIAVEQALAKIDAAVPPRKREGER</sequence>
<gene>
    <name evidence="2" type="ORF">HY834_13875</name>
</gene>
<keyword evidence="1" id="KW-1133">Transmembrane helix</keyword>
<organism evidence="2 3">
    <name type="scientific">Devosia nanyangense</name>
    <dbReference type="NCBI Taxonomy" id="1228055"/>
    <lineage>
        <taxon>Bacteria</taxon>
        <taxon>Pseudomonadati</taxon>
        <taxon>Pseudomonadota</taxon>
        <taxon>Alphaproteobacteria</taxon>
        <taxon>Hyphomicrobiales</taxon>
        <taxon>Devosiaceae</taxon>
        <taxon>Devosia</taxon>
    </lineage>
</organism>
<reference evidence="2" key="1">
    <citation type="submission" date="2020-07" db="EMBL/GenBank/DDBJ databases">
        <title>Huge and variable diversity of episymbiotic CPR bacteria and DPANN archaea in groundwater ecosystems.</title>
        <authorList>
            <person name="He C.Y."/>
            <person name="Keren R."/>
            <person name="Whittaker M."/>
            <person name="Farag I.F."/>
            <person name="Doudna J."/>
            <person name="Cate J.H.D."/>
            <person name="Banfield J.F."/>
        </authorList>
    </citation>
    <scope>NUCLEOTIDE SEQUENCE</scope>
    <source>
        <strain evidence="2">NC_groundwater_1586_Pr3_B-0.1um_66_15</strain>
    </source>
</reference>
<dbReference type="AlphaFoldDB" id="A0A933L4F5"/>
<comment type="caution">
    <text evidence="2">The sequence shown here is derived from an EMBL/GenBank/DDBJ whole genome shotgun (WGS) entry which is preliminary data.</text>
</comment>
<keyword evidence="1" id="KW-0472">Membrane</keyword>
<evidence type="ECO:0000313" key="3">
    <source>
        <dbReference type="Proteomes" id="UP000782610"/>
    </source>
</evidence>
<protein>
    <submittedName>
        <fullName evidence="2">Uncharacterized protein</fullName>
    </submittedName>
</protein>
<keyword evidence="1" id="KW-0812">Transmembrane</keyword>
<proteinExistence type="predicted"/>
<evidence type="ECO:0000256" key="1">
    <source>
        <dbReference type="SAM" id="Phobius"/>
    </source>
</evidence>
<dbReference type="EMBL" id="JACRAF010000038">
    <property type="protein sequence ID" value="MBI4922830.1"/>
    <property type="molecule type" value="Genomic_DNA"/>
</dbReference>
<name>A0A933L4F5_9HYPH</name>